<evidence type="ECO:0000313" key="1">
    <source>
        <dbReference type="EMBL" id="TWV60101.1"/>
    </source>
</evidence>
<name>A0A5C6KDW4_PARDI</name>
<organism evidence="1 2">
    <name type="scientific">Parabacteroides distasonis</name>
    <dbReference type="NCBI Taxonomy" id="823"/>
    <lineage>
        <taxon>Bacteria</taxon>
        <taxon>Pseudomonadati</taxon>
        <taxon>Bacteroidota</taxon>
        <taxon>Bacteroidia</taxon>
        <taxon>Bacteroidales</taxon>
        <taxon>Tannerellaceae</taxon>
        <taxon>Parabacteroides</taxon>
    </lineage>
</organism>
<reference evidence="1 2" key="1">
    <citation type="submission" date="2019-07" db="EMBL/GenBank/DDBJ databases">
        <title>Genome sequencing of Parabacteroides distasonis iSURF_7.</title>
        <authorList>
            <person name="Degefu H.N."/>
            <person name="Ruoff K.L."/>
            <person name="Price C.E."/>
            <person name="Valls R.A."/>
            <person name="O'Toole G.A."/>
        </authorList>
    </citation>
    <scope>NUCLEOTIDE SEQUENCE [LARGE SCALE GENOMIC DNA]</scope>
    <source>
        <strain evidence="1 2">CFPLTA003_1B</strain>
    </source>
</reference>
<proteinExistence type="predicted"/>
<gene>
    <name evidence="1" type="ORF">FSA05_16525</name>
</gene>
<accession>A0A5C6KDW4</accession>
<evidence type="ECO:0000313" key="2">
    <source>
        <dbReference type="Proteomes" id="UP000315827"/>
    </source>
</evidence>
<dbReference type="AlphaFoldDB" id="A0A5C6KDW4"/>
<comment type="caution">
    <text evidence="1">The sequence shown here is derived from an EMBL/GenBank/DDBJ whole genome shotgun (WGS) entry which is preliminary data.</text>
</comment>
<dbReference type="Proteomes" id="UP000315827">
    <property type="component" value="Unassembled WGS sequence"/>
</dbReference>
<dbReference type="EMBL" id="VOHW01000011">
    <property type="protein sequence ID" value="TWV60101.1"/>
    <property type="molecule type" value="Genomic_DNA"/>
</dbReference>
<protein>
    <submittedName>
        <fullName evidence="1">Uncharacterized protein</fullName>
    </submittedName>
</protein>
<sequence length="59" mass="6500">MPYGTLVEVISGKDDLLHIFEIGRKRPETVVLVKIVVIAGLAGNTETKIRSYTLIYNPG</sequence>